<name>A0A1M5X1N9_9GAMM</name>
<gene>
    <name evidence="3" type="ORF">SAMN02745129_3155</name>
</gene>
<protein>
    <submittedName>
        <fullName evidence="3">SnoaL-like domain-containing protein</fullName>
    </submittedName>
</protein>
<dbReference type="AlphaFoldDB" id="A0A1M5X1N9"/>
<evidence type="ECO:0000313" key="4">
    <source>
        <dbReference type="Proteomes" id="UP000184268"/>
    </source>
</evidence>
<dbReference type="Gene3D" id="3.10.450.50">
    <property type="match status" value="1"/>
</dbReference>
<dbReference type="RefSeq" id="WP_234977397.1">
    <property type="nucleotide sequence ID" value="NZ_FQXG01000005.1"/>
</dbReference>
<dbReference type="EMBL" id="FQXG01000005">
    <property type="protein sequence ID" value="SHH93806.1"/>
    <property type="molecule type" value="Genomic_DNA"/>
</dbReference>
<evidence type="ECO:0000256" key="1">
    <source>
        <dbReference type="SAM" id="SignalP"/>
    </source>
</evidence>
<keyword evidence="1" id="KW-0732">Signal</keyword>
<dbReference type="InterPro" id="IPR037401">
    <property type="entry name" value="SnoaL-like"/>
</dbReference>
<dbReference type="STRING" id="299255.SAMN02745129_3155"/>
<dbReference type="Pfam" id="PF12680">
    <property type="entry name" value="SnoaL_2"/>
    <property type="match status" value="1"/>
</dbReference>
<sequence length="173" mass="20162">MGKWVSGCLLWLSLTTLAWAEQPGPPEPVSPDLPEAIVLAQNYMDALTNRDYSRLSRFYDRETEWYDRTAGKKLTGRRDIITFLRRVHSYTQEYYFVSDHTFYNGSLVVMIGSYYYKARGDLFGYPGKSITFSLPGVTTLKLDMENQRVDEHLDLLDYATMKDQLKMTYSELY</sequence>
<evidence type="ECO:0000313" key="3">
    <source>
        <dbReference type="EMBL" id="SHH93806.1"/>
    </source>
</evidence>
<organism evidence="3 4">
    <name type="scientific">Ferrimonas marina</name>
    <dbReference type="NCBI Taxonomy" id="299255"/>
    <lineage>
        <taxon>Bacteria</taxon>
        <taxon>Pseudomonadati</taxon>
        <taxon>Pseudomonadota</taxon>
        <taxon>Gammaproteobacteria</taxon>
        <taxon>Alteromonadales</taxon>
        <taxon>Ferrimonadaceae</taxon>
        <taxon>Ferrimonas</taxon>
    </lineage>
</organism>
<feature type="domain" description="SnoaL-like" evidence="2">
    <location>
        <begin position="41"/>
        <end position="148"/>
    </location>
</feature>
<dbReference type="SUPFAM" id="SSF54427">
    <property type="entry name" value="NTF2-like"/>
    <property type="match status" value="1"/>
</dbReference>
<evidence type="ECO:0000259" key="2">
    <source>
        <dbReference type="Pfam" id="PF12680"/>
    </source>
</evidence>
<proteinExistence type="predicted"/>
<keyword evidence="4" id="KW-1185">Reference proteome</keyword>
<reference evidence="3 4" key="1">
    <citation type="submission" date="2016-11" db="EMBL/GenBank/DDBJ databases">
        <authorList>
            <person name="Jaros S."/>
            <person name="Januszkiewicz K."/>
            <person name="Wedrychowicz H."/>
        </authorList>
    </citation>
    <scope>NUCLEOTIDE SEQUENCE [LARGE SCALE GENOMIC DNA]</scope>
    <source>
        <strain evidence="3 4">DSM 16917</strain>
    </source>
</reference>
<accession>A0A1M5X1N9</accession>
<dbReference type="InterPro" id="IPR032710">
    <property type="entry name" value="NTF2-like_dom_sf"/>
</dbReference>
<feature type="signal peptide" evidence="1">
    <location>
        <begin position="1"/>
        <end position="20"/>
    </location>
</feature>
<feature type="chain" id="PRO_5013313978" evidence="1">
    <location>
        <begin position="21"/>
        <end position="173"/>
    </location>
</feature>
<dbReference type="Proteomes" id="UP000184268">
    <property type="component" value="Unassembled WGS sequence"/>
</dbReference>